<reference evidence="3" key="1">
    <citation type="submission" date="2023-07" db="EMBL/GenBank/DDBJ databases">
        <title>30 novel species of actinomycetes from the DSMZ collection.</title>
        <authorList>
            <person name="Nouioui I."/>
        </authorList>
    </citation>
    <scope>NUCLEOTIDE SEQUENCE [LARGE SCALE GENOMIC DNA]</scope>
    <source>
        <strain evidence="3">DSM 44399</strain>
    </source>
</reference>
<name>A0ABU2JG71_9ACTN</name>
<evidence type="ECO:0000313" key="2">
    <source>
        <dbReference type="EMBL" id="MDT0263987.1"/>
    </source>
</evidence>
<dbReference type="Proteomes" id="UP001183176">
    <property type="component" value="Unassembled WGS sequence"/>
</dbReference>
<proteinExistence type="predicted"/>
<dbReference type="EMBL" id="JAVREH010000063">
    <property type="protein sequence ID" value="MDT0263987.1"/>
    <property type="molecule type" value="Genomic_DNA"/>
</dbReference>
<comment type="caution">
    <text evidence="2">The sequence shown here is derived from an EMBL/GenBank/DDBJ whole genome shotgun (WGS) entry which is preliminary data.</text>
</comment>
<accession>A0ABU2JG71</accession>
<gene>
    <name evidence="2" type="ORF">RM423_21670</name>
</gene>
<evidence type="ECO:0000313" key="3">
    <source>
        <dbReference type="Proteomes" id="UP001183176"/>
    </source>
</evidence>
<feature type="region of interest" description="Disordered" evidence="1">
    <location>
        <begin position="80"/>
        <end position="100"/>
    </location>
</feature>
<keyword evidence="3" id="KW-1185">Reference proteome</keyword>
<organism evidence="2 3">
    <name type="scientific">Jatrophihabitans lederbergiae</name>
    <dbReference type="NCBI Taxonomy" id="3075547"/>
    <lineage>
        <taxon>Bacteria</taxon>
        <taxon>Bacillati</taxon>
        <taxon>Actinomycetota</taxon>
        <taxon>Actinomycetes</taxon>
        <taxon>Jatrophihabitantales</taxon>
        <taxon>Jatrophihabitantaceae</taxon>
        <taxon>Jatrophihabitans</taxon>
    </lineage>
</organism>
<protein>
    <submittedName>
        <fullName evidence="2">Uncharacterized protein</fullName>
    </submittedName>
</protein>
<sequence>MDEAAFWSTRVIANLDFVGGTPPSSFIQVNSTLVVVDHPELQRANTQCSGNVLNMREELAADPSAPVVRIHAEVGNFEHELANDQDCETDGSPASPSNMK</sequence>
<evidence type="ECO:0000256" key="1">
    <source>
        <dbReference type="SAM" id="MobiDB-lite"/>
    </source>
</evidence>